<gene>
    <name evidence="2" type="ORF">D4764_10G0005160</name>
</gene>
<evidence type="ECO:0000256" key="1">
    <source>
        <dbReference type="SAM" id="MobiDB-lite"/>
    </source>
</evidence>
<keyword evidence="3" id="KW-1185">Reference proteome</keyword>
<protein>
    <submittedName>
        <fullName evidence="2">Uncharacterized protein</fullName>
    </submittedName>
</protein>
<proteinExistence type="predicted"/>
<evidence type="ECO:0000313" key="2">
    <source>
        <dbReference type="EMBL" id="TWW79486.1"/>
    </source>
</evidence>
<reference evidence="2 3" key="1">
    <citation type="submission" date="2019-04" db="EMBL/GenBank/DDBJ databases">
        <title>Chromosome genome assembly for Takifugu flavidus.</title>
        <authorList>
            <person name="Xiao S."/>
        </authorList>
    </citation>
    <scope>NUCLEOTIDE SEQUENCE [LARGE SCALE GENOMIC DNA]</scope>
    <source>
        <strain evidence="2">HTHZ2018</strain>
        <tissue evidence="2">Muscle</tissue>
    </source>
</reference>
<evidence type="ECO:0000313" key="3">
    <source>
        <dbReference type="Proteomes" id="UP000324091"/>
    </source>
</evidence>
<dbReference type="AlphaFoldDB" id="A0A5C6PKS1"/>
<dbReference type="Proteomes" id="UP000324091">
    <property type="component" value="Chromosome 10"/>
</dbReference>
<feature type="region of interest" description="Disordered" evidence="1">
    <location>
        <begin position="36"/>
        <end position="87"/>
    </location>
</feature>
<accession>A0A5C6PKS1</accession>
<organism evidence="2 3">
    <name type="scientific">Takifugu flavidus</name>
    <name type="common">sansaifugu</name>
    <dbReference type="NCBI Taxonomy" id="433684"/>
    <lineage>
        <taxon>Eukaryota</taxon>
        <taxon>Metazoa</taxon>
        <taxon>Chordata</taxon>
        <taxon>Craniata</taxon>
        <taxon>Vertebrata</taxon>
        <taxon>Euteleostomi</taxon>
        <taxon>Actinopterygii</taxon>
        <taxon>Neopterygii</taxon>
        <taxon>Teleostei</taxon>
        <taxon>Neoteleostei</taxon>
        <taxon>Acanthomorphata</taxon>
        <taxon>Eupercaria</taxon>
        <taxon>Tetraodontiformes</taxon>
        <taxon>Tetradontoidea</taxon>
        <taxon>Tetraodontidae</taxon>
        <taxon>Takifugu</taxon>
    </lineage>
</organism>
<feature type="compositionally biased region" description="Basic and acidic residues" evidence="1">
    <location>
        <begin position="46"/>
        <end position="55"/>
    </location>
</feature>
<dbReference type="EMBL" id="RHFK02000002">
    <property type="protein sequence ID" value="TWW79486.1"/>
    <property type="molecule type" value="Genomic_DNA"/>
</dbReference>
<comment type="caution">
    <text evidence="2">The sequence shown here is derived from an EMBL/GenBank/DDBJ whole genome shotgun (WGS) entry which is preliminary data.</text>
</comment>
<sequence>MSDGCSQELAAMADSGAEQLGEGSLHLGLVTLASSSISRPRYPSSRSRDSRESAPGHKSAATLFKSSQLKRAERSRNIIPSSAESDDRLSASGFFYAIETLFATPPESDSDRIYCDGISAAAITALADWKAIRTHLPGSDQRSHPDISQRC</sequence>
<name>A0A5C6PKS1_9TELE</name>
<feature type="compositionally biased region" description="Low complexity" evidence="1">
    <location>
        <begin position="36"/>
        <end position="45"/>
    </location>
</feature>